<comment type="similarity">
    <text evidence="1 3">Belongs to the short-chain dehydrogenases/reductases (SDR) family.</text>
</comment>
<dbReference type="PaxDb" id="546414-Deide_04613"/>
<dbReference type="PANTHER" id="PTHR43391:SF82">
    <property type="entry name" value="OXIDOREDUCTASE SADH-RELATED"/>
    <property type="match status" value="1"/>
</dbReference>
<feature type="compositionally biased region" description="Basic and acidic residues" evidence="4">
    <location>
        <begin position="282"/>
        <end position="297"/>
    </location>
</feature>
<evidence type="ECO:0000313" key="7">
    <source>
        <dbReference type="Proteomes" id="UP000002208"/>
    </source>
</evidence>
<dbReference type="PRINTS" id="PR00081">
    <property type="entry name" value="GDHRDH"/>
</dbReference>
<evidence type="ECO:0000256" key="4">
    <source>
        <dbReference type="SAM" id="MobiDB-lite"/>
    </source>
</evidence>
<proteinExistence type="inferred from homology"/>
<evidence type="ECO:0000256" key="1">
    <source>
        <dbReference type="ARBA" id="ARBA00006484"/>
    </source>
</evidence>
<feature type="domain" description="Ketoreductase" evidence="5">
    <location>
        <begin position="13"/>
        <end position="198"/>
    </location>
</feature>
<dbReference type="EMBL" id="CP001114">
    <property type="protein sequence ID" value="ACO45293.1"/>
    <property type="molecule type" value="Genomic_DNA"/>
</dbReference>
<dbReference type="PRINTS" id="PR00080">
    <property type="entry name" value="SDRFAMILY"/>
</dbReference>
<dbReference type="NCBIfam" id="NF005495">
    <property type="entry name" value="PRK07109.1"/>
    <property type="match status" value="1"/>
</dbReference>
<dbReference type="AlphaFoldDB" id="C1D041"/>
<dbReference type="InterPro" id="IPR057326">
    <property type="entry name" value="KR_dom"/>
</dbReference>
<dbReference type="SMART" id="SM00822">
    <property type="entry name" value="PKS_KR"/>
    <property type="match status" value="1"/>
</dbReference>
<dbReference type="InterPro" id="IPR002347">
    <property type="entry name" value="SDR_fam"/>
</dbReference>
<dbReference type="SUPFAM" id="SSF51735">
    <property type="entry name" value="NAD(P)-binding Rossmann-fold domains"/>
    <property type="match status" value="1"/>
</dbReference>
<evidence type="ECO:0000313" key="6">
    <source>
        <dbReference type="EMBL" id="ACO45293.1"/>
    </source>
</evidence>
<dbReference type="RefSeq" id="WP_012692416.1">
    <property type="nucleotide sequence ID" value="NC_012526.1"/>
</dbReference>
<keyword evidence="7" id="KW-1185">Reference proteome</keyword>
<evidence type="ECO:0000259" key="5">
    <source>
        <dbReference type="SMART" id="SM00822"/>
    </source>
</evidence>
<organism evidence="6 7">
    <name type="scientific">Deinococcus deserti (strain DSM 17065 / CIP 109153 / LMG 22923 / VCD115)</name>
    <dbReference type="NCBI Taxonomy" id="546414"/>
    <lineage>
        <taxon>Bacteria</taxon>
        <taxon>Thermotogati</taxon>
        <taxon>Deinococcota</taxon>
        <taxon>Deinococci</taxon>
        <taxon>Deinococcales</taxon>
        <taxon>Deinococcaceae</taxon>
        <taxon>Deinococcus</taxon>
    </lineage>
</organism>
<evidence type="ECO:0000256" key="2">
    <source>
        <dbReference type="ARBA" id="ARBA00023002"/>
    </source>
</evidence>
<feature type="region of interest" description="Disordered" evidence="4">
    <location>
        <begin position="278"/>
        <end position="300"/>
    </location>
</feature>
<gene>
    <name evidence="6" type="ordered locus">Deide_04613</name>
</gene>
<dbReference type="InterPro" id="IPR020904">
    <property type="entry name" value="Sc_DH/Rdtase_CS"/>
</dbReference>
<dbReference type="Gene3D" id="3.40.50.720">
    <property type="entry name" value="NAD(P)-binding Rossmann-like Domain"/>
    <property type="match status" value="1"/>
</dbReference>
<dbReference type="Proteomes" id="UP000002208">
    <property type="component" value="Chromosome"/>
</dbReference>
<dbReference type="Pfam" id="PF00106">
    <property type="entry name" value="adh_short"/>
    <property type="match status" value="1"/>
</dbReference>
<name>C1D041_DEIDV</name>
<protein>
    <submittedName>
        <fullName evidence="6">Putative Short-chain dehydrogenase</fullName>
    </submittedName>
</protein>
<dbReference type="eggNOG" id="COG4221">
    <property type="taxonomic scope" value="Bacteria"/>
</dbReference>
<dbReference type="STRING" id="546414.Deide_04613"/>
<dbReference type="HOGENOM" id="CLU_010194_2_1_0"/>
<reference evidence="6 7" key="1">
    <citation type="journal article" date="2009" name="PLoS Genet.">
        <title>Alliance of proteomics and genomics to unravel the specificities of Sahara bacterium Deinococcus deserti.</title>
        <authorList>
            <person name="de Groot A."/>
            <person name="Dulermo R."/>
            <person name="Ortet P."/>
            <person name="Blanchard L."/>
            <person name="Guerin P."/>
            <person name="Fernandez B."/>
            <person name="Vacherie B."/>
            <person name="Dossat C."/>
            <person name="Jolivet E."/>
            <person name="Siguier P."/>
            <person name="Chandler M."/>
            <person name="Barakat M."/>
            <person name="Dedieu A."/>
            <person name="Barbe V."/>
            <person name="Heulin T."/>
            <person name="Sommer S."/>
            <person name="Achouak W."/>
            <person name="Armengaud J."/>
        </authorList>
    </citation>
    <scope>NUCLEOTIDE SEQUENCE [LARGE SCALE GENOMIC DNA]</scope>
    <source>
        <strain evidence="7">DSM 17065 / CIP 109153 / LMG 22923 / VCD115</strain>
    </source>
</reference>
<sequence length="335" mass="35807">MSSSLVLKPVSQQVMVITGASSGIGLSTARLAASKGAKLVLAARSRQALQQLVHELTEAGTQAVEVFADVSCQEDVEHIAEVALKSFGGFDTWVNNAGIGLYGPLEELQVEDMRRLFEVNFWGVVYGSRVAVAHLKHKGGALINVGSVASEQAVPLQGVYSASKHAVKAYTDALRMEMEHAHYPVAITLIKPGPIDTPFPMHAHSELNREPQHVPPVYAPTVVAEAIVQAATRPEREVFVGVGPKTMGAMGKLVPGATERALAASVIPRTFSNRSPLQRENSVLRKPSESLRERGDYPGRVQVAGSSTGAAPVFRRFALGVIGVGAALLWRGLRR</sequence>
<dbReference type="InterPro" id="IPR036291">
    <property type="entry name" value="NAD(P)-bd_dom_sf"/>
</dbReference>
<dbReference type="PROSITE" id="PS00061">
    <property type="entry name" value="ADH_SHORT"/>
    <property type="match status" value="1"/>
</dbReference>
<dbReference type="PANTHER" id="PTHR43391">
    <property type="entry name" value="RETINOL DEHYDROGENASE-RELATED"/>
    <property type="match status" value="1"/>
</dbReference>
<accession>C1D041</accession>
<dbReference type="KEGG" id="ddr:Deide_04613"/>
<dbReference type="OrthoDB" id="9775296at2"/>
<evidence type="ECO:0000256" key="3">
    <source>
        <dbReference type="RuleBase" id="RU000363"/>
    </source>
</evidence>
<dbReference type="GO" id="GO:0016491">
    <property type="term" value="F:oxidoreductase activity"/>
    <property type="evidence" value="ECO:0007669"/>
    <property type="project" value="UniProtKB-KW"/>
</dbReference>
<keyword evidence="2" id="KW-0560">Oxidoreductase</keyword>